<feature type="region of interest" description="Disordered" evidence="4">
    <location>
        <begin position="1842"/>
        <end position="1873"/>
    </location>
</feature>
<dbReference type="GO" id="GO:0008094">
    <property type="term" value="F:ATP-dependent activity, acting on DNA"/>
    <property type="evidence" value="ECO:0007669"/>
    <property type="project" value="TreeGrafter"/>
</dbReference>
<evidence type="ECO:0000256" key="3">
    <source>
        <dbReference type="ARBA" id="ARBA00022840"/>
    </source>
</evidence>
<feature type="compositionally biased region" description="Low complexity" evidence="4">
    <location>
        <begin position="903"/>
        <end position="917"/>
    </location>
</feature>
<keyword evidence="8" id="KW-1185">Reference proteome</keyword>
<feature type="domain" description="Helicase C-terminal" evidence="6">
    <location>
        <begin position="593"/>
        <end position="758"/>
    </location>
</feature>
<evidence type="ECO:0000313" key="8">
    <source>
        <dbReference type="Proteomes" id="UP000092993"/>
    </source>
</evidence>
<dbReference type="CDD" id="cd18793">
    <property type="entry name" value="SF2_C_SNF"/>
    <property type="match status" value="1"/>
</dbReference>
<reference evidence="7 8" key="1">
    <citation type="submission" date="2016-03" db="EMBL/GenBank/DDBJ databases">
        <title>Whole genome sequencing of Grifola frondosa 9006-11.</title>
        <authorList>
            <person name="Min B."/>
            <person name="Park H."/>
            <person name="Kim J.-G."/>
            <person name="Cho H."/>
            <person name="Oh Y.-L."/>
            <person name="Kong W.-S."/>
            <person name="Choi I.-G."/>
        </authorList>
    </citation>
    <scope>NUCLEOTIDE SEQUENCE [LARGE SCALE GENOMIC DNA]</scope>
    <source>
        <strain evidence="7 8">9006-11</strain>
    </source>
</reference>
<dbReference type="InterPro" id="IPR018834">
    <property type="entry name" value="DNA/RNA-bd_Est1-type"/>
</dbReference>
<dbReference type="Pfam" id="PF00271">
    <property type="entry name" value="Helicase_C"/>
    <property type="match status" value="1"/>
</dbReference>
<dbReference type="InterPro" id="IPR019458">
    <property type="entry name" value="Est1-like_N"/>
</dbReference>
<dbReference type="GO" id="GO:0005634">
    <property type="term" value="C:nucleus"/>
    <property type="evidence" value="ECO:0007669"/>
    <property type="project" value="TreeGrafter"/>
</dbReference>
<dbReference type="GO" id="GO:0006281">
    <property type="term" value="P:DNA repair"/>
    <property type="evidence" value="ECO:0007669"/>
    <property type="project" value="TreeGrafter"/>
</dbReference>
<dbReference type="SMART" id="SM00490">
    <property type="entry name" value="HELICc"/>
    <property type="match status" value="1"/>
</dbReference>
<evidence type="ECO:0000256" key="2">
    <source>
        <dbReference type="ARBA" id="ARBA00022801"/>
    </source>
</evidence>
<dbReference type="Gene3D" id="3.40.50.10810">
    <property type="entry name" value="Tandem AAA-ATPase domain"/>
    <property type="match status" value="1"/>
</dbReference>
<dbReference type="Proteomes" id="UP000092993">
    <property type="component" value="Unassembled WGS sequence"/>
</dbReference>
<proteinExistence type="predicted"/>
<evidence type="ECO:0000259" key="5">
    <source>
        <dbReference type="PROSITE" id="PS51192"/>
    </source>
</evidence>
<dbReference type="PROSITE" id="PS51194">
    <property type="entry name" value="HELICASE_CTER"/>
    <property type="match status" value="1"/>
</dbReference>
<evidence type="ECO:0000256" key="4">
    <source>
        <dbReference type="SAM" id="MobiDB-lite"/>
    </source>
</evidence>
<dbReference type="Pfam" id="PF10374">
    <property type="entry name" value="EST1"/>
    <property type="match status" value="1"/>
</dbReference>
<feature type="compositionally biased region" description="Polar residues" evidence="4">
    <location>
        <begin position="1718"/>
        <end position="1729"/>
    </location>
</feature>
<dbReference type="InterPro" id="IPR001650">
    <property type="entry name" value="Helicase_C-like"/>
</dbReference>
<dbReference type="InterPro" id="IPR038718">
    <property type="entry name" value="SNF2-like_sf"/>
</dbReference>
<organism evidence="7 8">
    <name type="scientific">Grifola frondosa</name>
    <name type="common">Maitake</name>
    <name type="synonym">Polyporus frondosus</name>
    <dbReference type="NCBI Taxonomy" id="5627"/>
    <lineage>
        <taxon>Eukaryota</taxon>
        <taxon>Fungi</taxon>
        <taxon>Dikarya</taxon>
        <taxon>Basidiomycota</taxon>
        <taxon>Agaricomycotina</taxon>
        <taxon>Agaricomycetes</taxon>
        <taxon>Polyporales</taxon>
        <taxon>Grifolaceae</taxon>
        <taxon>Grifola</taxon>
    </lineage>
</organism>
<dbReference type="PROSITE" id="PS51192">
    <property type="entry name" value="HELICASE_ATP_BIND_1"/>
    <property type="match status" value="1"/>
</dbReference>
<feature type="domain" description="Helicase ATP-binding" evidence="5">
    <location>
        <begin position="190"/>
        <end position="401"/>
    </location>
</feature>
<feature type="region of interest" description="Disordered" evidence="4">
    <location>
        <begin position="1718"/>
        <end position="1755"/>
    </location>
</feature>
<dbReference type="Gene3D" id="1.25.40.10">
    <property type="entry name" value="Tetratricopeptide repeat domain"/>
    <property type="match status" value="1"/>
</dbReference>
<dbReference type="InterPro" id="IPR049730">
    <property type="entry name" value="SNF2/RAD54-like_C"/>
</dbReference>
<feature type="region of interest" description="Disordered" evidence="4">
    <location>
        <begin position="899"/>
        <end position="921"/>
    </location>
</feature>
<dbReference type="InterPro" id="IPR014001">
    <property type="entry name" value="Helicase_ATP-bd"/>
</dbReference>
<dbReference type="InterPro" id="IPR000330">
    <property type="entry name" value="SNF2_N"/>
</dbReference>
<feature type="region of interest" description="Disordered" evidence="4">
    <location>
        <begin position="1034"/>
        <end position="1071"/>
    </location>
</feature>
<dbReference type="SMART" id="SM00487">
    <property type="entry name" value="DEXDc"/>
    <property type="match status" value="1"/>
</dbReference>
<keyword evidence="3" id="KW-0067">ATP-binding</keyword>
<dbReference type="OrthoDB" id="423559at2759"/>
<feature type="compositionally biased region" description="Low complexity" evidence="4">
    <location>
        <begin position="36"/>
        <end position="49"/>
    </location>
</feature>
<dbReference type="InterPro" id="IPR027417">
    <property type="entry name" value="P-loop_NTPase"/>
</dbReference>
<evidence type="ECO:0000259" key="6">
    <source>
        <dbReference type="PROSITE" id="PS51194"/>
    </source>
</evidence>
<dbReference type="Pfam" id="PF00176">
    <property type="entry name" value="SNF2-rel_dom"/>
    <property type="match status" value="1"/>
</dbReference>
<evidence type="ECO:0000256" key="1">
    <source>
        <dbReference type="ARBA" id="ARBA00022741"/>
    </source>
</evidence>
<dbReference type="PANTHER" id="PTHR45626:SF14">
    <property type="entry name" value="ATP-DEPENDENT DNA HELICASE (EUROFUNG)"/>
    <property type="match status" value="1"/>
</dbReference>
<name>A0A1C7LP13_GRIFR</name>
<dbReference type="Pfam" id="PF10373">
    <property type="entry name" value="EST1_DNA_bind"/>
    <property type="match status" value="1"/>
</dbReference>
<dbReference type="PANTHER" id="PTHR45626">
    <property type="entry name" value="TRANSCRIPTION TERMINATION FACTOR 2-RELATED"/>
    <property type="match status" value="1"/>
</dbReference>
<dbReference type="InterPro" id="IPR050628">
    <property type="entry name" value="SNF2_RAD54_helicase_TF"/>
</dbReference>
<feature type="region of interest" description="Disordered" evidence="4">
    <location>
        <begin position="1675"/>
        <end position="1696"/>
    </location>
</feature>
<dbReference type="EMBL" id="LUGG01000031">
    <property type="protein sequence ID" value="OBZ66360.1"/>
    <property type="molecule type" value="Genomic_DNA"/>
</dbReference>
<dbReference type="Gene3D" id="3.40.50.300">
    <property type="entry name" value="P-loop containing nucleotide triphosphate hydrolases"/>
    <property type="match status" value="1"/>
</dbReference>
<evidence type="ECO:0000313" key="7">
    <source>
        <dbReference type="EMBL" id="OBZ66360.1"/>
    </source>
</evidence>
<feature type="compositionally biased region" description="Polar residues" evidence="4">
    <location>
        <begin position="1737"/>
        <end position="1755"/>
    </location>
</feature>
<dbReference type="STRING" id="5627.A0A1C7LP13"/>
<comment type="caution">
    <text evidence="7">The sequence shown here is derived from an EMBL/GenBank/DDBJ whole genome shotgun (WGS) entry which is preliminary data.</text>
</comment>
<feature type="compositionally biased region" description="Polar residues" evidence="4">
    <location>
        <begin position="80"/>
        <end position="96"/>
    </location>
</feature>
<feature type="compositionally biased region" description="Basic and acidic residues" evidence="4">
    <location>
        <begin position="522"/>
        <end position="536"/>
    </location>
</feature>
<dbReference type="GO" id="GO:0016787">
    <property type="term" value="F:hydrolase activity"/>
    <property type="evidence" value="ECO:0007669"/>
    <property type="project" value="UniProtKB-KW"/>
</dbReference>
<dbReference type="SUPFAM" id="SSF48452">
    <property type="entry name" value="TPR-like"/>
    <property type="match status" value="1"/>
</dbReference>
<dbReference type="InterPro" id="IPR011990">
    <property type="entry name" value="TPR-like_helical_dom_sf"/>
</dbReference>
<keyword evidence="1" id="KW-0547">Nucleotide-binding</keyword>
<keyword evidence="2" id="KW-0378">Hydrolase</keyword>
<feature type="region of interest" description="Disordered" evidence="4">
    <location>
        <begin position="1337"/>
        <end position="1365"/>
    </location>
</feature>
<feature type="region of interest" description="Disordered" evidence="4">
    <location>
        <begin position="1422"/>
        <end position="1443"/>
    </location>
</feature>
<gene>
    <name evidence="7" type="ORF">A0H81_13586</name>
</gene>
<feature type="region of interest" description="Disordered" evidence="4">
    <location>
        <begin position="75"/>
        <end position="99"/>
    </location>
</feature>
<accession>A0A1C7LP13</accession>
<dbReference type="GO" id="GO:0005524">
    <property type="term" value="F:ATP binding"/>
    <property type="evidence" value="ECO:0007669"/>
    <property type="project" value="UniProtKB-KW"/>
</dbReference>
<feature type="region of interest" description="Disordered" evidence="4">
    <location>
        <begin position="1539"/>
        <end position="1589"/>
    </location>
</feature>
<feature type="region of interest" description="Disordered" evidence="4">
    <location>
        <begin position="572"/>
        <end position="592"/>
    </location>
</feature>
<feature type="region of interest" description="Disordered" evidence="4">
    <location>
        <begin position="296"/>
        <end position="324"/>
    </location>
</feature>
<dbReference type="SUPFAM" id="SSF52540">
    <property type="entry name" value="P-loop containing nucleoside triphosphate hydrolases"/>
    <property type="match status" value="2"/>
</dbReference>
<dbReference type="CDD" id="cd18008">
    <property type="entry name" value="DEXDc_SHPRH-like"/>
    <property type="match status" value="1"/>
</dbReference>
<protein>
    <submittedName>
        <fullName evidence="7">Uncharacterized protein</fullName>
    </submittedName>
</protein>
<sequence length="1873" mass="208421">MEQLRRKFAQDTNLYPDATALKAPARKQRPPSPPHSIITVSSSNSSVASPHRTQRIVVLSDSEDDDVVEVTSPLVPLRSQPPNHQIPNIRQGPTQDRGTKAVPIHIPTNKDLPTHATDPGYETFNMPQFDNIDDRKLSVTDTEKALRDLVTDVYNGGDQEFTIEDATVDGFREGIKLLPHQVTSRRWMADRESGKKLGGILADDMGLGKTIQTITRIVEGRAKKKDREAGWSGSTLVVCPVAVVSQWAAEIKKIAIGLKVIEHHGPSRTSDPEELAHAHVVITSYSIVTSEHGAYAPSAKDESKSSKSKVKKTQDSDSNGPDSDIAQVLKNAKRKKQKDALFHMQWWRIVLDEAHNIKNRNTKAALACCALEGKYRWCLTGTPMQNNVEELYSLIKFLGVRPLNDWHTFNTTIAKPVKGGRPLTAMKRLQVVLRSIMLRRTKDTLVNGKPILELPERIVNTVNCPFDDEERAFYNTVESKVQGSLEKLQQQGDFQRAYTSMLVLLLRLRQACNHPALVSEDYKKDKEAVEPKGAKENDEDDDADDLADRLAGLGLSSAKRCQLCQKELCGSGHESTAQGRRPRLGPSAAFCQDPKDIGNSGGDRRTLRRGEKTIIFSQFTSMLNLIEPFLRADGIKFVRYDGSMSKAERDVALANIKESHKTRVILISFKAGSTGLNLTCCNNVILVDPWWNPALEDQAFDRAHRFGQTRDVNIHKLCIPDSVEQRILDLQEKKRVLAAAALSGDKIKNMRLGVDDLVALFKSVVLPVEYIEFFDRPRYALTRVSDPAARSISSTDHVSCSQHLRNEVQLVIMPNEASQLLREAKGLQQSLKDSLKTREPWDKEVDFQRKSLRRQYLRLLLLHAYAAESKDAETHLWMQTSYAFISIYKQRIAALDRALHSSPRQQQQQPQQQQGRQQHGGHGVVEYRKLLQRFRQFLAEEEKFWIQLIIRIRQIFNLDEAHGALVALEIMPHDDGAAADVTSPKRNHFQFPSEAEVVAASLTPTTPEQHESRVAILSKALVCLGDIERYKEQYNESGGRPRAGHEDGPPAAMPSGKSGRGRRGGAPAAAPAPMVMSRMRTYDKAQRCYERARMLLPHDGNPSHQMAILASYQRDVFESLVHYYRALCVRHPYDTAAENLGTVLSKALDQWRTRGAKRDKEREREEARSGVASLAPRLRVEAFKERLIVLHALWRLSVEEMETTSPKLSQKVVDDFRSLVSERILPIDTISKVIVLVQGALYKHRVYRHSRGASLVPAAAMESHIVTHLLALHRALLEVGIAQLAEAPPEDAGEHDLAQRITATFRRTLPALRLASKWLRANLRYFSQSPHGLPEAVELPEANDVLKHGKGNSRRRDRERRPRTPPLSIMGVADFWRAYAQFSTALMHAFPIEILPKLSEPLEEDIDMVGFLPLEKFVSGDAAGTSSGRESFKEVSTGPVKAGQYTQAEEQVHPNETQLMRIADLLADAQALAKDEASPLKRADNDFLLEGVSFETVQVVEQVDRTMSNGRTHKTQIEEAPQQEVAVDASKSASLTSSAVVQQREAPDQHVADIEDDNMTEATRTDDDPVGDAFREALNASDGDDDEQEDEIVWDPRAITSPRDPAVVAALPASPTRLVMSSPVLSSFSPHGAESLSPRFRRANLDATPPIGSPPRGTTAQDLLNSVMQRSSDRFDMGHRHHSRESSAPQAHLLFGSGSLGGATPSIWSTPLDSTSLKFQGAAGTSSGPQYHPPFASQHQESISSPFPSQGSQGHSFNAHPSAVFVNGGHQRVQSQSLTRSLPLPAPNQSCLHDPFRSHLSALEQPMLAFISRAPAAYSDPIFSPSNAPNYFRQNPIGYQEHSVPYHHNPRAHSTSNPYPPLSSRAQLWDNAG</sequence>
<feature type="region of interest" description="Disordered" evidence="4">
    <location>
        <begin position="522"/>
        <end position="544"/>
    </location>
</feature>
<feature type="region of interest" description="Disordered" evidence="4">
    <location>
        <begin position="1"/>
        <end position="53"/>
    </location>
</feature>